<feature type="chain" id="PRO_5022145985" evidence="1">
    <location>
        <begin position="29"/>
        <end position="284"/>
    </location>
</feature>
<evidence type="ECO:0000256" key="1">
    <source>
        <dbReference type="SAM" id="SignalP"/>
    </source>
</evidence>
<dbReference type="InterPro" id="IPR005644">
    <property type="entry name" value="NolW-like"/>
</dbReference>
<dbReference type="KEGG" id="sdyn:Mal52_51350"/>
<name>A0A517ZVV7_9PLAN</name>
<gene>
    <name evidence="3" type="ORF">Mal52_51350</name>
</gene>
<sequence length="284" mass="31032" precursor="true">MLNRYQSRILFAGLLSLLVLNGAMTAYAQEAQQTQEKQTPEHLVKIYRVKHQDASGLMSTIARIVEHSDTSKTVRIAVDHNTKSLIVSGDEKTQKLVGSLLQSLDVEPKNLEPNEPAARDVMIRIVWLVDEKLVEGDATAIPPDLIPTVEKLSTKFGLGKLVTAGQIIINQHVTQQTQFDGSGTAAIQGKSEFKVRGTSRFKDDQVAELEVHVQTTSLSIERSPVVQQMGASRKATCELASKISAPIGRPVFFGMAPIESKTSLFVVQVLDANSVADETARSEK</sequence>
<dbReference type="Gene3D" id="3.30.1370.120">
    <property type="match status" value="1"/>
</dbReference>
<proteinExistence type="predicted"/>
<evidence type="ECO:0000259" key="2">
    <source>
        <dbReference type="Pfam" id="PF03958"/>
    </source>
</evidence>
<feature type="signal peptide" evidence="1">
    <location>
        <begin position="1"/>
        <end position="28"/>
    </location>
</feature>
<evidence type="ECO:0000313" key="3">
    <source>
        <dbReference type="EMBL" id="QDU46613.1"/>
    </source>
</evidence>
<evidence type="ECO:0000313" key="4">
    <source>
        <dbReference type="Proteomes" id="UP000319383"/>
    </source>
</evidence>
<organism evidence="3 4">
    <name type="scientific">Symmachiella dynata</name>
    <dbReference type="NCBI Taxonomy" id="2527995"/>
    <lineage>
        <taxon>Bacteria</taxon>
        <taxon>Pseudomonadati</taxon>
        <taxon>Planctomycetota</taxon>
        <taxon>Planctomycetia</taxon>
        <taxon>Planctomycetales</taxon>
        <taxon>Planctomycetaceae</taxon>
        <taxon>Symmachiella</taxon>
    </lineage>
</organism>
<dbReference type="AlphaFoldDB" id="A0A517ZVV7"/>
<dbReference type="Pfam" id="PF03958">
    <property type="entry name" value="Secretin_N"/>
    <property type="match status" value="1"/>
</dbReference>
<keyword evidence="1" id="KW-0732">Signal</keyword>
<feature type="domain" description="NolW-like" evidence="2">
    <location>
        <begin position="44"/>
        <end position="109"/>
    </location>
</feature>
<dbReference type="InterPro" id="IPR038591">
    <property type="entry name" value="NolW-like_sf"/>
</dbReference>
<protein>
    <submittedName>
        <fullName evidence="3">Bacterial type II/III secretion system short domain protein</fullName>
    </submittedName>
</protein>
<accession>A0A517ZVV7</accession>
<dbReference type="RefSeq" id="WP_145379106.1">
    <property type="nucleotide sequence ID" value="NZ_CP036276.1"/>
</dbReference>
<dbReference type="EMBL" id="CP036276">
    <property type="protein sequence ID" value="QDU46613.1"/>
    <property type="molecule type" value="Genomic_DNA"/>
</dbReference>
<keyword evidence="4" id="KW-1185">Reference proteome</keyword>
<dbReference type="Proteomes" id="UP000319383">
    <property type="component" value="Chromosome"/>
</dbReference>
<reference evidence="3 4" key="1">
    <citation type="submission" date="2019-02" db="EMBL/GenBank/DDBJ databases">
        <title>Deep-cultivation of Planctomycetes and their phenomic and genomic characterization uncovers novel biology.</title>
        <authorList>
            <person name="Wiegand S."/>
            <person name="Jogler M."/>
            <person name="Boedeker C."/>
            <person name="Pinto D."/>
            <person name="Vollmers J."/>
            <person name="Rivas-Marin E."/>
            <person name="Kohn T."/>
            <person name="Peeters S.H."/>
            <person name="Heuer A."/>
            <person name="Rast P."/>
            <person name="Oberbeckmann S."/>
            <person name="Bunk B."/>
            <person name="Jeske O."/>
            <person name="Meyerdierks A."/>
            <person name="Storesund J.E."/>
            <person name="Kallscheuer N."/>
            <person name="Luecker S."/>
            <person name="Lage O.M."/>
            <person name="Pohl T."/>
            <person name="Merkel B.J."/>
            <person name="Hornburger P."/>
            <person name="Mueller R.-W."/>
            <person name="Bruemmer F."/>
            <person name="Labrenz M."/>
            <person name="Spormann A.M."/>
            <person name="Op den Camp H."/>
            <person name="Overmann J."/>
            <person name="Amann R."/>
            <person name="Jetten M.S.M."/>
            <person name="Mascher T."/>
            <person name="Medema M.H."/>
            <person name="Devos D.P."/>
            <person name="Kaster A.-K."/>
            <person name="Ovreas L."/>
            <person name="Rohde M."/>
            <person name="Galperin M.Y."/>
            <person name="Jogler C."/>
        </authorList>
    </citation>
    <scope>NUCLEOTIDE SEQUENCE [LARGE SCALE GENOMIC DNA]</scope>
    <source>
        <strain evidence="3 4">Mal52</strain>
    </source>
</reference>